<comment type="caution">
    <text evidence="3">The sequence shown here is derived from an EMBL/GenBank/DDBJ whole genome shotgun (WGS) entry which is preliminary data.</text>
</comment>
<evidence type="ECO:0000313" key="4">
    <source>
        <dbReference type="Proteomes" id="UP001177140"/>
    </source>
</evidence>
<evidence type="ECO:0000313" key="3">
    <source>
        <dbReference type="EMBL" id="MCL7047705.1"/>
    </source>
</evidence>
<feature type="chain" id="PRO_5041630318" evidence="1">
    <location>
        <begin position="27"/>
        <end position="100"/>
    </location>
</feature>
<sequence>MAKLFRASSVWIAAFLLLFIAVSVSSQTTYTEGDVCTINGGGCGVVKKASAFNCSYCSRFCLASCGQSKYTEMYSTCDFIVGGTFNCYCCCSDKMKSSLT</sequence>
<keyword evidence="1" id="KW-0732">Signal</keyword>
<protein>
    <submittedName>
        <fullName evidence="3">Uncharacterized protein</fullName>
    </submittedName>
</protein>
<dbReference type="EMBL" id="JAJJMA010296116">
    <property type="protein sequence ID" value="MCL7047705.1"/>
    <property type="molecule type" value="Genomic_DNA"/>
</dbReference>
<dbReference type="Proteomes" id="UP001177140">
    <property type="component" value="Unassembled WGS sequence"/>
</dbReference>
<keyword evidence="4" id="KW-1185">Reference proteome</keyword>
<dbReference type="AlphaFoldDB" id="A0AA41VUG1"/>
<evidence type="ECO:0000256" key="1">
    <source>
        <dbReference type="SAM" id="SignalP"/>
    </source>
</evidence>
<reference evidence="3" key="1">
    <citation type="submission" date="2022-03" db="EMBL/GenBank/DDBJ databases">
        <title>A functionally conserved STORR gene fusion in Papaver species that diverged 16.8 million years ago.</title>
        <authorList>
            <person name="Catania T."/>
        </authorList>
    </citation>
    <scope>NUCLEOTIDE SEQUENCE</scope>
    <source>
        <strain evidence="3">S-191538</strain>
    </source>
</reference>
<organism evidence="3 4">
    <name type="scientific">Papaver nudicaule</name>
    <name type="common">Iceland poppy</name>
    <dbReference type="NCBI Taxonomy" id="74823"/>
    <lineage>
        <taxon>Eukaryota</taxon>
        <taxon>Viridiplantae</taxon>
        <taxon>Streptophyta</taxon>
        <taxon>Embryophyta</taxon>
        <taxon>Tracheophyta</taxon>
        <taxon>Spermatophyta</taxon>
        <taxon>Magnoliopsida</taxon>
        <taxon>Ranunculales</taxon>
        <taxon>Papaveraceae</taxon>
        <taxon>Papaveroideae</taxon>
        <taxon>Papaver</taxon>
    </lineage>
</organism>
<accession>A0AA41VUG1</accession>
<dbReference type="EMBL" id="JAJJMA010147115">
    <property type="protein sequence ID" value="MCL7034577.1"/>
    <property type="molecule type" value="Genomic_DNA"/>
</dbReference>
<proteinExistence type="predicted"/>
<name>A0AA41VUG1_PAPNU</name>
<evidence type="ECO:0000313" key="2">
    <source>
        <dbReference type="EMBL" id="MCL7034577.1"/>
    </source>
</evidence>
<feature type="signal peptide" evidence="1">
    <location>
        <begin position="1"/>
        <end position="26"/>
    </location>
</feature>
<gene>
    <name evidence="2" type="ORF">MKW94_013214</name>
    <name evidence="3" type="ORF">MKW94_022453</name>
</gene>